<dbReference type="PANTHER" id="PTHR43337:SF1">
    <property type="entry name" value="XANTHINE_URACIL PERMEASE C887.17-RELATED"/>
    <property type="match status" value="1"/>
</dbReference>
<dbReference type="GO" id="GO:0005886">
    <property type="term" value="C:plasma membrane"/>
    <property type="evidence" value="ECO:0007669"/>
    <property type="project" value="TreeGrafter"/>
</dbReference>
<protein>
    <submittedName>
        <fullName evidence="4">Uncharacterized protein</fullName>
    </submittedName>
</protein>
<feature type="transmembrane region" description="Helical" evidence="3">
    <location>
        <begin position="12"/>
        <end position="32"/>
    </location>
</feature>
<dbReference type="InterPro" id="IPR045018">
    <property type="entry name" value="Azg-like"/>
</dbReference>
<feature type="transmembrane region" description="Helical" evidence="3">
    <location>
        <begin position="44"/>
        <end position="62"/>
    </location>
</feature>
<keyword evidence="3" id="KW-0472">Membrane</keyword>
<feature type="transmembrane region" description="Helical" evidence="3">
    <location>
        <begin position="260"/>
        <end position="286"/>
    </location>
</feature>
<feature type="transmembrane region" description="Helical" evidence="3">
    <location>
        <begin position="100"/>
        <end position="119"/>
    </location>
</feature>
<evidence type="ECO:0000256" key="1">
    <source>
        <dbReference type="ARBA" id="ARBA00004127"/>
    </source>
</evidence>
<dbReference type="GO" id="GO:0005345">
    <property type="term" value="F:purine nucleobase transmembrane transporter activity"/>
    <property type="evidence" value="ECO:0007669"/>
    <property type="project" value="TreeGrafter"/>
</dbReference>
<evidence type="ECO:0000313" key="4">
    <source>
        <dbReference type="EMBL" id="OWV34049.1"/>
    </source>
</evidence>
<dbReference type="GO" id="GO:0012505">
    <property type="term" value="C:endomembrane system"/>
    <property type="evidence" value="ECO:0007669"/>
    <property type="project" value="UniProtKB-SubCell"/>
</dbReference>
<dbReference type="RefSeq" id="WP_088712748.1">
    <property type="nucleotide sequence ID" value="NZ_NFZT01000001.1"/>
</dbReference>
<feature type="transmembrane region" description="Helical" evidence="3">
    <location>
        <begin position="422"/>
        <end position="448"/>
    </location>
</feature>
<feature type="transmembrane region" description="Helical" evidence="3">
    <location>
        <begin position="345"/>
        <end position="364"/>
    </location>
</feature>
<feature type="transmembrane region" description="Helical" evidence="3">
    <location>
        <begin position="161"/>
        <end position="183"/>
    </location>
</feature>
<dbReference type="EMBL" id="NFZT01000001">
    <property type="protein sequence ID" value="OWV34049.1"/>
    <property type="molecule type" value="Genomic_DNA"/>
</dbReference>
<keyword evidence="2" id="KW-0813">Transport</keyword>
<comment type="caution">
    <text evidence="4">The sequence shown here is derived from an EMBL/GenBank/DDBJ whole genome shotgun (WGS) entry which is preliminary data.</text>
</comment>
<feature type="transmembrane region" description="Helical" evidence="3">
    <location>
        <begin position="131"/>
        <end position="149"/>
    </location>
</feature>
<accession>A0A219B8C4</accession>
<reference evidence="5" key="1">
    <citation type="submission" date="2017-05" db="EMBL/GenBank/DDBJ databases">
        <authorList>
            <person name="Lin X."/>
        </authorList>
    </citation>
    <scope>NUCLEOTIDE SEQUENCE [LARGE SCALE GENOMIC DNA]</scope>
    <source>
        <strain evidence="5">JLT2012</strain>
    </source>
</reference>
<sequence length="478" mass="51551">MTERNADSEPRNGWPEAAAAGFALFLATFYIISLNPAILSEAGVPYGFAFFGTLVIIILANLTSAVWTGTGLIIAPAVGLSVFFADFIQKSDALGWQGGYRALFVAGLMLVGTTFFLDWRERIVERALPTSIKAAAVASIGALLIQQAVDTLGPLVDVSVWVLAYAAFGVALIGLFTYGRYRLKRGKDFLWMRAGTRRRLAERLFLHSEYLIAVIAGLLLAWLTPDSLAAAAVPAPPLTWPASDIREMFTFADVSSNDSIFVGAVFAVIVWFVVITDIPGTPSFVLPSRLYGIDRTRAVKNGYRNDALAAMFSPAVGTTPTIYYAENLILQDFGEYGRRPALVMVAFYTLVLLILLAAPALGWGEISPERLLPPFVVSTILLSLGIMIVAKGFTFPPPTARAAATQDRTDTEEPVSLGMMPAAIAVTFTPLVGLEFAFPLAIVSSFAFDNDVEDRAALNWIRGGALLLIGLLLLFAYG</sequence>
<feature type="transmembrane region" description="Helical" evidence="3">
    <location>
        <begin position="307"/>
        <end position="325"/>
    </location>
</feature>
<proteinExistence type="predicted"/>
<feature type="transmembrane region" description="Helical" evidence="3">
    <location>
        <begin position="69"/>
        <end position="88"/>
    </location>
</feature>
<feature type="transmembrane region" description="Helical" evidence="3">
    <location>
        <begin position="371"/>
        <end position="390"/>
    </location>
</feature>
<comment type="subcellular location">
    <subcellularLocation>
        <location evidence="1">Endomembrane system</location>
        <topology evidence="1">Multi-pass membrane protein</topology>
    </subcellularLocation>
</comment>
<gene>
    <name evidence="4" type="ORF">B5C34_11650</name>
</gene>
<dbReference type="AlphaFoldDB" id="A0A219B8C4"/>
<evidence type="ECO:0000256" key="3">
    <source>
        <dbReference type="SAM" id="Phobius"/>
    </source>
</evidence>
<dbReference type="PANTHER" id="PTHR43337">
    <property type="entry name" value="XANTHINE/URACIL PERMEASE C887.17-RELATED"/>
    <property type="match status" value="1"/>
</dbReference>
<dbReference type="Proteomes" id="UP000198462">
    <property type="component" value="Unassembled WGS sequence"/>
</dbReference>
<feature type="transmembrane region" description="Helical" evidence="3">
    <location>
        <begin position="204"/>
        <end position="223"/>
    </location>
</feature>
<keyword evidence="5" id="KW-1185">Reference proteome</keyword>
<evidence type="ECO:0000313" key="5">
    <source>
        <dbReference type="Proteomes" id="UP000198462"/>
    </source>
</evidence>
<keyword evidence="3" id="KW-0812">Transmembrane</keyword>
<name>A0A219B8C4_9SPHN</name>
<feature type="transmembrane region" description="Helical" evidence="3">
    <location>
        <begin position="460"/>
        <end position="477"/>
    </location>
</feature>
<evidence type="ECO:0000256" key="2">
    <source>
        <dbReference type="ARBA" id="ARBA00022448"/>
    </source>
</evidence>
<organism evidence="4 5">
    <name type="scientific">Pacificimonas flava</name>
    <dbReference type="NCBI Taxonomy" id="1234595"/>
    <lineage>
        <taxon>Bacteria</taxon>
        <taxon>Pseudomonadati</taxon>
        <taxon>Pseudomonadota</taxon>
        <taxon>Alphaproteobacteria</taxon>
        <taxon>Sphingomonadales</taxon>
        <taxon>Sphingosinicellaceae</taxon>
        <taxon>Pacificimonas</taxon>
    </lineage>
</organism>
<dbReference type="OrthoDB" id="9808458at2"/>
<keyword evidence="3" id="KW-1133">Transmembrane helix</keyword>